<reference evidence="3" key="1">
    <citation type="submission" date="2016-10" db="EMBL/GenBank/DDBJ databases">
        <authorList>
            <person name="Varghese N."/>
            <person name="Submissions S."/>
        </authorList>
    </citation>
    <scope>NUCLEOTIDE SEQUENCE [LARGE SCALE GENOMIC DNA]</scope>
    <source>
        <strain evidence="3">DSM 12111</strain>
    </source>
</reference>
<evidence type="ECO:0000313" key="3">
    <source>
        <dbReference type="Proteomes" id="UP000242849"/>
    </source>
</evidence>
<keyword evidence="3" id="KW-1185">Reference proteome</keyword>
<gene>
    <name evidence="2" type="ORF">SAMN05421553_0388</name>
</gene>
<feature type="transmembrane region" description="Helical" evidence="1">
    <location>
        <begin position="46"/>
        <end position="64"/>
    </location>
</feature>
<name>A0A1H4Q2L1_PSEAG</name>
<dbReference type="Proteomes" id="UP000242849">
    <property type="component" value="Unassembled WGS sequence"/>
</dbReference>
<dbReference type="EMBL" id="FNSC01000001">
    <property type="protein sequence ID" value="SEC13895.1"/>
    <property type="molecule type" value="Genomic_DNA"/>
</dbReference>
<keyword evidence="1" id="KW-1133">Transmembrane helix</keyword>
<evidence type="ECO:0000256" key="1">
    <source>
        <dbReference type="SAM" id="Phobius"/>
    </source>
</evidence>
<proteinExistence type="predicted"/>
<accession>A0A1H4Q2L1</accession>
<evidence type="ECO:0000313" key="2">
    <source>
        <dbReference type="EMBL" id="SEC13895.1"/>
    </source>
</evidence>
<sequence length="67" mass="7882">MAFNNSNHNKRIQGQMNHVLNYKIQGMDDVQAYQHVKADRERHDSIKRKALFVIGVVVLVWLYTKTL</sequence>
<organism evidence="2 3">
    <name type="scientific">Pseudomonas anguilliseptica</name>
    <dbReference type="NCBI Taxonomy" id="53406"/>
    <lineage>
        <taxon>Bacteria</taxon>
        <taxon>Pseudomonadati</taxon>
        <taxon>Pseudomonadota</taxon>
        <taxon>Gammaproteobacteria</taxon>
        <taxon>Pseudomonadales</taxon>
        <taxon>Pseudomonadaceae</taxon>
        <taxon>Pseudomonas</taxon>
    </lineage>
</organism>
<keyword evidence="1" id="KW-0812">Transmembrane</keyword>
<dbReference type="RefSeq" id="WP_244161061.1">
    <property type="nucleotide sequence ID" value="NZ_FNSC01000001.1"/>
</dbReference>
<protein>
    <submittedName>
        <fullName evidence="2">Uncharacterized protein</fullName>
    </submittedName>
</protein>
<keyword evidence="1" id="KW-0472">Membrane</keyword>
<dbReference type="STRING" id="53406.SAMN05421553_0388"/>
<dbReference type="AlphaFoldDB" id="A0A1H4Q2L1"/>